<reference evidence="1 2" key="1">
    <citation type="submission" date="2023-09" db="EMBL/GenBank/DDBJ databases">
        <authorList>
            <person name="Wang M."/>
        </authorList>
    </citation>
    <scope>NUCLEOTIDE SEQUENCE [LARGE SCALE GENOMIC DNA]</scope>
    <source>
        <strain evidence="1">GT-2023</strain>
        <tissue evidence="1">Liver</tissue>
    </source>
</reference>
<accession>A0ABR3LJ90</accession>
<proteinExistence type="predicted"/>
<gene>
    <name evidence="1" type="ORF">QQF64_017158</name>
</gene>
<organism evidence="1 2">
    <name type="scientific">Cirrhinus molitorella</name>
    <name type="common">mud carp</name>
    <dbReference type="NCBI Taxonomy" id="172907"/>
    <lineage>
        <taxon>Eukaryota</taxon>
        <taxon>Metazoa</taxon>
        <taxon>Chordata</taxon>
        <taxon>Craniata</taxon>
        <taxon>Vertebrata</taxon>
        <taxon>Euteleostomi</taxon>
        <taxon>Actinopterygii</taxon>
        <taxon>Neopterygii</taxon>
        <taxon>Teleostei</taxon>
        <taxon>Ostariophysi</taxon>
        <taxon>Cypriniformes</taxon>
        <taxon>Cyprinidae</taxon>
        <taxon>Labeoninae</taxon>
        <taxon>Labeonini</taxon>
        <taxon>Cirrhinus</taxon>
    </lineage>
</organism>
<keyword evidence="2" id="KW-1185">Reference proteome</keyword>
<dbReference type="Proteomes" id="UP001558613">
    <property type="component" value="Unassembled WGS sequence"/>
</dbReference>
<name>A0ABR3LJ90_9TELE</name>
<evidence type="ECO:0000313" key="2">
    <source>
        <dbReference type="Proteomes" id="UP001558613"/>
    </source>
</evidence>
<sequence>MSDHAVVNNVYPPAHTQNENARCHLYAHTAYMCDKEEQSGPFIQALSQSAARGKRGWSVTNRSPVLHHWAPGAASEKEEKIRMKSKPSPLALSLNFSSMSQRQSDSLDALRKRSMTSPRSFSLSVSVCVCVYVCLEGGWLNESSASNRSIPAVTVSLHS</sequence>
<dbReference type="EMBL" id="JAYMGO010000021">
    <property type="protein sequence ID" value="KAL1252465.1"/>
    <property type="molecule type" value="Genomic_DNA"/>
</dbReference>
<comment type="caution">
    <text evidence="1">The sequence shown here is derived from an EMBL/GenBank/DDBJ whole genome shotgun (WGS) entry which is preliminary data.</text>
</comment>
<protein>
    <submittedName>
        <fullName evidence="1">Uncharacterized protein</fullName>
    </submittedName>
</protein>
<evidence type="ECO:0000313" key="1">
    <source>
        <dbReference type="EMBL" id="KAL1252465.1"/>
    </source>
</evidence>